<feature type="transmembrane region" description="Helical" evidence="12">
    <location>
        <begin position="111"/>
        <end position="133"/>
    </location>
</feature>
<evidence type="ECO:0000256" key="12">
    <source>
        <dbReference type="RuleBase" id="RU010713"/>
    </source>
</evidence>
<protein>
    <recommendedName>
        <fullName evidence="12">Innexin</fullName>
    </recommendedName>
</protein>
<organism evidence="14 16">
    <name type="scientific">Dracunculus medinensis</name>
    <name type="common">Guinea worm</name>
    <dbReference type="NCBI Taxonomy" id="318479"/>
    <lineage>
        <taxon>Eukaryota</taxon>
        <taxon>Metazoa</taxon>
        <taxon>Ecdysozoa</taxon>
        <taxon>Nematoda</taxon>
        <taxon>Chromadorea</taxon>
        <taxon>Rhabditida</taxon>
        <taxon>Spirurina</taxon>
        <taxon>Dracunculoidea</taxon>
        <taxon>Dracunculidae</taxon>
        <taxon>Dracunculus</taxon>
    </lineage>
</organism>
<feature type="transmembrane region" description="Helical" evidence="12">
    <location>
        <begin position="25"/>
        <end position="45"/>
    </location>
</feature>
<keyword evidence="4" id="KW-1003">Cell membrane</keyword>
<feature type="transmembrane region" description="Helical" evidence="12">
    <location>
        <begin position="283"/>
        <end position="307"/>
    </location>
</feature>
<keyword evidence="15" id="KW-1185">Reference proteome</keyword>
<evidence type="ECO:0000256" key="9">
    <source>
        <dbReference type="ARBA" id="ARBA00023065"/>
    </source>
</evidence>
<comment type="subcellular location">
    <subcellularLocation>
        <location evidence="1">Cell junction</location>
        <location evidence="1">Gap junction</location>
    </subcellularLocation>
    <subcellularLocation>
        <location evidence="2 12">Cell membrane</location>
        <topology evidence="2 12">Multi-pass membrane protein</topology>
    </subcellularLocation>
</comment>
<name>A0A0N4UAF7_DRAME</name>
<evidence type="ECO:0000256" key="5">
    <source>
        <dbReference type="ARBA" id="ARBA00022692"/>
    </source>
</evidence>
<dbReference type="PANTHER" id="PTHR11893:SF46">
    <property type="entry name" value="INNEXIN-12"/>
    <property type="match status" value="1"/>
</dbReference>
<dbReference type="PRINTS" id="PR01262">
    <property type="entry name" value="INNEXIN"/>
</dbReference>
<evidence type="ECO:0000313" key="15">
    <source>
        <dbReference type="Proteomes" id="UP000274756"/>
    </source>
</evidence>
<dbReference type="Pfam" id="PF00876">
    <property type="entry name" value="Innexin"/>
    <property type="match status" value="1"/>
</dbReference>
<keyword evidence="10 12" id="KW-0472">Membrane</keyword>
<proteinExistence type="inferred from homology"/>
<evidence type="ECO:0000313" key="13">
    <source>
        <dbReference type="EMBL" id="VDN58040.1"/>
    </source>
</evidence>
<comment type="similarity">
    <text evidence="12">Belongs to the pannexin family.</text>
</comment>
<dbReference type="PROSITE" id="PS51013">
    <property type="entry name" value="PANNEXIN"/>
    <property type="match status" value="1"/>
</dbReference>
<dbReference type="InterPro" id="IPR000990">
    <property type="entry name" value="Innexin"/>
</dbReference>
<reference evidence="16" key="1">
    <citation type="submission" date="2017-02" db="UniProtKB">
        <authorList>
            <consortium name="WormBaseParasite"/>
        </authorList>
    </citation>
    <scope>IDENTIFICATION</scope>
</reference>
<keyword evidence="11 12" id="KW-0407">Ion channel</keyword>
<dbReference type="STRING" id="318479.A0A0N4UAF7"/>
<dbReference type="Proteomes" id="UP000274756">
    <property type="component" value="Unassembled WGS sequence"/>
</dbReference>
<keyword evidence="6" id="KW-0303">Gap junction</keyword>
<dbReference type="GO" id="GO:0034220">
    <property type="term" value="P:monoatomic ion transmembrane transport"/>
    <property type="evidence" value="ECO:0007669"/>
    <property type="project" value="UniProtKB-KW"/>
</dbReference>
<keyword evidence="7" id="KW-0965">Cell junction</keyword>
<dbReference type="EMBL" id="UYYG01001165">
    <property type="protein sequence ID" value="VDN58040.1"/>
    <property type="molecule type" value="Genomic_DNA"/>
</dbReference>
<evidence type="ECO:0000256" key="4">
    <source>
        <dbReference type="ARBA" id="ARBA00022475"/>
    </source>
</evidence>
<comment type="function">
    <text evidence="12">Structural component of the gap junctions.</text>
</comment>
<feature type="transmembrane region" description="Helical" evidence="12">
    <location>
        <begin position="195"/>
        <end position="218"/>
    </location>
</feature>
<evidence type="ECO:0000256" key="8">
    <source>
        <dbReference type="ARBA" id="ARBA00022989"/>
    </source>
</evidence>
<dbReference type="AlphaFoldDB" id="A0A0N4UAF7"/>
<keyword evidence="9 12" id="KW-0406">Ion transport</keyword>
<keyword evidence="3 12" id="KW-0813">Transport</keyword>
<dbReference type="OrthoDB" id="5867527at2759"/>
<dbReference type="Proteomes" id="UP000038040">
    <property type="component" value="Unplaced"/>
</dbReference>
<keyword evidence="5 12" id="KW-0812">Transmembrane</keyword>
<evidence type="ECO:0000256" key="1">
    <source>
        <dbReference type="ARBA" id="ARBA00004610"/>
    </source>
</evidence>
<evidence type="ECO:0000256" key="2">
    <source>
        <dbReference type="ARBA" id="ARBA00004651"/>
    </source>
</evidence>
<sequence>MDLVRNIIRAITPLPDGDFADRTSYCYTSTILIVLSAFISGWSFIGSPIQCWFPAYYKGWWIEYALDYCYVQNTYFLPFTEIKPANFWDITEHIIPIPKNITERENRLIGYYQWVPFILALQAILFYIPVILWRSVYSSHGIKVRAICETCSIKSNMVADDRAKNMDKIASFIACERKVDDSLGGWLRHATSGHFLVSTYLVIKFLYAANALLQFLLIKKMLGVNSVWWGYEVFSDLIKGIEWPETGNFPRVTLCDFSVRVLGNLHRHTVQCVLMINMFNEKIFIFLWFWMFFVASISIASLIYWSVISLSSRSGRAIIYSFLEKHDETIVRDRRKHSLVDEFIGENLRADGIFLLRLIRMNSGDIVTYELIIKLWQKFTSNRLNPPPYLEPLLPEKGNRDDL</sequence>
<evidence type="ECO:0000256" key="10">
    <source>
        <dbReference type="ARBA" id="ARBA00023136"/>
    </source>
</evidence>
<dbReference type="GO" id="GO:0005921">
    <property type="term" value="C:gap junction"/>
    <property type="evidence" value="ECO:0007669"/>
    <property type="project" value="UniProtKB-SubCell"/>
</dbReference>
<accession>A0A0N4UAF7</accession>
<reference evidence="13 15" key="2">
    <citation type="submission" date="2018-11" db="EMBL/GenBank/DDBJ databases">
        <authorList>
            <consortium name="Pathogen Informatics"/>
        </authorList>
    </citation>
    <scope>NUCLEOTIDE SEQUENCE [LARGE SCALE GENOMIC DNA]</scope>
</reference>
<evidence type="ECO:0000256" key="11">
    <source>
        <dbReference type="ARBA" id="ARBA00023303"/>
    </source>
</evidence>
<evidence type="ECO:0000256" key="7">
    <source>
        <dbReference type="ARBA" id="ARBA00022949"/>
    </source>
</evidence>
<dbReference type="GO" id="GO:0005886">
    <property type="term" value="C:plasma membrane"/>
    <property type="evidence" value="ECO:0007669"/>
    <property type="project" value="UniProtKB-SubCell"/>
</dbReference>
<evidence type="ECO:0000313" key="14">
    <source>
        <dbReference type="Proteomes" id="UP000038040"/>
    </source>
</evidence>
<dbReference type="GO" id="GO:0005243">
    <property type="term" value="F:gap junction channel activity"/>
    <property type="evidence" value="ECO:0007669"/>
    <property type="project" value="TreeGrafter"/>
</dbReference>
<evidence type="ECO:0000256" key="3">
    <source>
        <dbReference type="ARBA" id="ARBA00022448"/>
    </source>
</evidence>
<keyword evidence="8 12" id="KW-1133">Transmembrane helix</keyword>
<gene>
    <name evidence="12" type="primary">inx</name>
    <name evidence="13" type="ORF">DME_LOCUS8013</name>
</gene>
<evidence type="ECO:0000313" key="16">
    <source>
        <dbReference type="WBParaSite" id="DME_0000413001-mRNA-1"/>
    </source>
</evidence>
<dbReference type="PANTHER" id="PTHR11893">
    <property type="entry name" value="INNEXIN"/>
    <property type="match status" value="1"/>
</dbReference>
<evidence type="ECO:0000256" key="6">
    <source>
        <dbReference type="ARBA" id="ARBA00022868"/>
    </source>
</evidence>
<dbReference type="WBParaSite" id="DME_0000413001-mRNA-1">
    <property type="protein sequence ID" value="DME_0000413001-mRNA-1"/>
    <property type="gene ID" value="DME_0000413001"/>
</dbReference>